<keyword evidence="2" id="KW-1185">Reference proteome</keyword>
<accession>L7FMQ6</accession>
<dbReference type="Proteomes" id="UP000014680">
    <property type="component" value="Unassembled WGS sequence"/>
</dbReference>
<evidence type="ECO:0000313" key="1">
    <source>
        <dbReference type="EMBL" id="ELP91696.1"/>
    </source>
</evidence>
<dbReference type="KEGG" id="eiv:EIN_413640"/>
<reference evidence="1 2" key="1">
    <citation type="submission" date="2012-10" db="EMBL/GenBank/DDBJ databases">
        <authorList>
            <person name="Zafar N."/>
            <person name="Inman J."/>
            <person name="Hall N."/>
            <person name="Lorenzi H."/>
            <person name="Caler E."/>
        </authorList>
    </citation>
    <scope>NUCLEOTIDE SEQUENCE [LARGE SCALE GENOMIC DNA]</scope>
    <source>
        <strain evidence="1 2">IP1</strain>
    </source>
</reference>
<organism evidence="1 2">
    <name type="scientific">Entamoeba invadens IP1</name>
    <dbReference type="NCBI Taxonomy" id="370355"/>
    <lineage>
        <taxon>Eukaryota</taxon>
        <taxon>Amoebozoa</taxon>
        <taxon>Evosea</taxon>
        <taxon>Archamoebae</taxon>
        <taxon>Mastigamoebida</taxon>
        <taxon>Entamoebidae</taxon>
        <taxon>Entamoeba</taxon>
    </lineage>
</organism>
<dbReference type="GeneID" id="14890677"/>
<gene>
    <name evidence="1" type="ORF">EIN_413640</name>
</gene>
<dbReference type="EMBL" id="KB206451">
    <property type="protein sequence ID" value="ELP91696.1"/>
    <property type="molecule type" value="Genomic_DNA"/>
</dbReference>
<dbReference type="RefSeq" id="XP_004258467.1">
    <property type="nucleotide sequence ID" value="XM_004258419.1"/>
</dbReference>
<proteinExistence type="predicted"/>
<dbReference type="VEuPathDB" id="AmoebaDB:EIN_413640"/>
<protein>
    <submittedName>
        <fullName evidence="1">Uncharacterized protein</fullName>
    </submittedName>
</protein>
<sequence>MFTSTNCADWEDEGSIPIPDNAQITNKLPDYYYVIKEYYNRSDCKFSESNAYPSELLYTQCTKDSNGFEHAEIKDGKMTISFYGSDNCSGNTNSEPIIIEVDKCVEFQKEHRIVSKSATEIPFESSSDVSSKSSHEMSSEGAFNIMACLGLFIMFMF</sequence>
<dbReference type="AlphaFoldDB" id="L7FMQ6"/>
<evidence type="ECO:0000313" key="2">
    <source>
        <dbReference type="Proteomes" id="UP000014680"/>
    </source>
</evidence>
<name>L7FMQ6_ENTIV</name>